<reference evidence="13 14" key="1">
    <citation type="journal article" date="2013" name="Nature">
        <title>Insights into bilaterian evolution from three spiralian genomes.</title>
        <authorList>
            <person name="Simakov O."/>
            <person name="Marletaz F."/>
            <person name="Cho S.J."/>
            <person name="Edsinger-Gonzales E."/>
            <person name="Havlak P."/>
            <person name="Hellsten U."/>
            <person name="Kuo D.H."/>
            <person name="Larsson T."/>
            <person name="Lv J."/>
            <person name="Arendt D."/>
            <person name="Savage R."/>
            <person name="Osoegawa K."/>
            <person name="de Jong P."/>
            <person name="Grimwood J."/>
            <person name="Chapman J.A."/>
            <person name="Shapiro H."/>
            <person name="Aerts A."/>
            <person name="Otillar R.P."/>
            <person name="Terry A.Y."/>
            <person name="Boore J.L."/>
            <person name="Grigoriev I.V."/>
            <person name="Lindberg D.R."/>
            <person name="Seaver E.C."/>
            <person name="Weisblat D.A."/>
            <person name="Putnam N.H."/>
            <person name="Rokhsar D.S."/>
        </authorList>
    </citation>
    <scope>NUCLEOTIDE SEQUENCE [LARGE SCALE GENOMIC DNA]</scope>
</reference>
<dbReference type="CTD" id="20244615"/>
<dbReference type="InterPro" id="IPR001031">
    <property type="entry name" value="Thioesterase"/>
</dbReference>
<evidence type="ECO:0000256" key="3">
    <source>
        <dbReference type="ARBA" id="ARBA00022516"/>
    </source>
</evidence>
<evidence type="ECO:0000256" key="2">
    <source>
        <dbReference type="ARBA" id="ARBA00012480"/>
    </source>
</evidence>
<dbReference type="EC" id="3.1.2.14" evidence="2"/>
<evidence type="ECO:0000259" key="12">
    <source>
        <dbReference type="Pfam" id="PF00975"/>
    </source>
</evidence>
<dbReference type="FunFam" id="3.40.50.1820:FF:000153">
    <property type="entry name" value="Surfactin synthase thioesterase subunit"/>
    <property type="match status" value="1"/>
</dbReference>
<gene>
    <name evidence="13" type="ORF">LOTGIDRAFT_184680</name>
</gene>
<feature type="compositionally biased region" description="Basic and acidic residues" evidence="11">
    <location>
        <begin position="123"/>
        <end position="136"/>
    </location>
</feature>
<feature type="region of interest" description="Disordered" evidence="11">
    <location>
        <begin position="116"/>
        <end position="136"/>
    </location>
</feature>
<dbReference type="KEGG" id="lgi:LOTGIDRAFT_184680"/>
<feature type="domain" description="Thioesterase" evidence="12">
    <location>
        <begin position="18"/>
        <end position="243"/>
    </location>
</feature>
<dbReference type="Proteomes" id="UP000030746">
    <property type="component" value="Unassembled WGS sequence"/>
</dbReference>
<evidence type="ECO:0000256" key="4">
    <source>
        <dbReference type="ARBA" id="ARBA00022801"/>
    </source>
</evidence>
<keyword evidence="6" id="KW-0443">Lipid metabolism</keyword>
<comment type="similarity">
    <text evidence="1">Belongs to the thioesterase family.</text>
</comment>
<keyword evidence="3" id="KW-0444">Lipid biosynthesis</keyword>
<dbReference type="OMA" id="PGHGTNQ"/>
<evidence type="ECO:0000256" key="10">
    <source>
        <dbReference type="ARBA" id="ARBA00079653"/>
    </source>
</evidence>
<evidence type="ECO:0000256" key="1">
    <source>
        <dbReference type="ARBA" id="ARBA00007169"/>
    </source>
</evidence>
<dbReference type="Gene3D" id="3.40.50.1820">
    <property type="entry name" value="alpha/beta hydrolase"/>
    <property type="match status" value="1"/>
</dbReference>
<dbReference type="PANTHER" id="PTHR11487">
    <property type="entry name" value="THIOESTERASE"/>
    <property type="match status" value="1"/>
</dbReference>
<dbReference type="GO" id="GO:0016297">
    <property type="term" value="F:fatty acyl-[ACP] hydrolase activity"/>
    <property type="evidence" value="ECO:0007669"/>
    <property type="project" value="UniProtKB-EC"/>
</dbReference>
<proteinExistence type="inferred from homology"/>
<comment type="catalytic activity">
    <reaction evidence="8">
        <text>(9Z)-octadecenoyl-[ACP] + H2O = (9Z)-octadecenoate + holo-[ACP] + H(+)</text>
        <dbReference type="Rhea" id="RHEA:15057"/>
        <dbReference type="Rhea" id="RHEA-COMP:9685"/>
        <dbReference type="Rhea" id="RHEA-COMP:9924"/>
        <dbReference type="ChEBI" id="CHEBI:15377"/>
        <dbReference type="ChEBI" id="CHEBI:15378"/>
        <dbReference type="ChEBI" id="CHEBI:30823"/>
        <dbReference type="ChEBI" id="CHEBI:64479"/>
        <dbReference type="ChEBI" id="CHEBI:78783"/>
        <dbReference type="EC" id="3.1.2.14"/>
    </reaction>
</comment>
<name>V3ZFM1_LOTGI</name>
<dbReference type="HOGENOM" id="CLU_070456_3_0_1"/>
<evidence type="ECO:0000313" key="13">
    <source>
        <dbReference type="EMBL" id="ESO82877.1"/>
    </source>
</evidence>
<keyword evidence="14" id="KW-1185">Reference proteome</keyword>
<organism evidence="13 14">
    <name type="scientific">Lottia gigantea</name>
    <name type="common">Giant owl limpet</name>
    <dbReference type="NCBI Taxonomy" id="225164"/>
    <lineage>
        <taxon>Eukaryota</taxon>
        <taxon>Metazoa</taxon>
        <taxon>Spiralia</taxon>
        <taxon>Lophotrochozoa</taxon>
        <taxon>Mollusca</taxon>
        <taxon>Gastropoda</taxon>
        <taxon>Patellogastropoda</taxon>
        <taxon>Lottioidea</taxon>
        <taxon>Lottiidae</taxon>
        <taxon>Lottia</taxon>
    </lineage>
</organism>
<dbReference type="EMBL" id="KB203854">
    <property type="protein sequence ID" value="ESO82877.1"/>
    <property type="molecule type" value="Genomic_DNA"/>
</dbReference>
<dbReference type="GO" id="GO:0051792">
    <property type="term" value="P:medium-chain fatty acid biosynthetic process"/>
    <property type="evidence" value="ECO:0007669"/>
    <property type="project" value="UniProtKB-ARBA"/>
</dbReference>
<dbReference type="SUPFAM" id="SSF53474">
    <property type="entry name" value="alpha/beta-Hydrolases"/>
    <property type="match status" value="1"/>
</dbReference>
<dbReference type="InterPro" id="IPR029058">
    <property type="entry name" value="AB_hydrolase_fold"/>
</dbReference>
<evidence type="ECO:0000256" key="9">
    <source>
        <dbReference type="ARBA" id="ARBA00073799"/>
    </source>
</evidence>
<evidence type="ECO:0000256" key="11">
    <source>
        <dbReference type="SAM" id="MobiDB-lite"/>
    </source>
</evidence>
<dbReference type="PANTHER" id="PTHR11487:SF0">
    <property type="entry name" value="S-ACYL FATTY ACID SYNTHASE THIOESTERASE, MEDIUM CHAIN"/>
    <property type="match status" value="1"/>
</dbReference>
<evidence type="ECO:0000256" key="6">
    <source>
        <dbReference type="ARBA" id="ARBA00023098"/>
    </source>
</evidence>
<evidence type="ECO:0000313" key="14">
    <source>
        <dbReference type="Proteomes" id="UP000030746"/>
    </source>
</evidence>
<dbReference type="STRING" id="225164.V3ZFM1"/>
<evidence type="ECO:0000256" key="8">
    <source>
        <dbReference type="ARBA" id="ARBA00048536"/>
    </source>
</evidence>
<keyword evidence="5" id="KW-0276">Fatty acid metabolism</keyword>
<dbReference type="RefSeq" id="XP_009066667.1">
    <property type="nucleotide sequence ID" value="XM_009068419.1"/>
</dbReference>
<keyword evidence="4" id="KW-0378">Hydrolase</keyword>
<dbReference type="GeneID" id="20244615"/>
<evidence type="ECO:0000256" key="7">
    <source>
        <dbReference type="ARBA" id="ARBA00023160"/>
    </source>
</evidence>
<sequence length="253" mass="28718">MPSKLMNCRFPRRNATVRLFCFPWAGGGSNFNANWGSSINENIEVVAILLPGRESRFTEPPIRTMSEVVDVITKAIVSQYSAKPFAFFGHSMGALLSFEIAKVLKEKHNMQPVKMYVSGMSGPREDKDKDTSKTQKRVCEATDKEFIEFLRGMGGTPDEILNNEEIMEVFLPVLRADYGMVDDHKFELPPSPTPMLTCPVDVFGGKQDSDRDYEAWRRITSGKVNVTMRDGGHFYLKEKKNTEFFYNLINGDF</sequence>
<protein>
    <recommendedName>
        <fullName evidence="9">S-acyl fatty acid synthase thioesterase, medium chain</fullName>
        <ecNumber evidence="2">3.1.2.14</ecNumber>
    </recommendedName>
    <alternativeName>
        <fullName evidence="10">Thioesterase II</fullName>
    </alternativeName>
</protein>
<keyword evidence="7" id="KW-0275">Fatty acid biosynthesis</keyword>
<dbReference type="AlphaFoldDB" id="V3ZFM1"/>
<dbReference type="OrthoDB" id="541883at2759"/>
<evidence type="ECO:0000256" key="5">
    <source>
        <dbReference type="ARBA" id="ARBA00022832"/>
    </source>
</evidence>
<dbReference type="Pfam" id="PF00975">
    <property type="entry name" value="Thioesterase"/>
    <property type="match status" value="1"/>
</dbReference>
<accession>V3ZFM1</accession>
<dbReference type="InterPro" id="IPR012223">
    <property type="entry name" value="TEII"/>
</dbReference>